<sequence length="292" mass="33337">MTIYELSIISTTGFPYYNKIIKPLPEGVKIFLRFFDFSKDKSIIQDQLDPDSKFDLTAGLISALFEFARNIDKKIERLEFKAKKKPKKPKKPQGKGVLMSYEGDVLITAQTESFLLQKSVQEKIKLIYHNFITPKTPLDSADTIVEKEEEKIIDILTDSKARQKLSNNQNDIKHAANDFLREMKDYGLWGVGITSFDLSPIAAFGKKYSLNDVHEILRNIGFIPNISPLEWIYRTSFSANEQIQVCIIKSGVGPTVEDILFEPYFYLLFTDPQSYFGEFPAKLTSSFNSILG</sequence>
<reference evidence="1" key="1">
    <citation type="journal article" date="2015" name="Nature">
        <title>Complex archaea that bridge the gap between prokaryotes and eukaryotes.</title>
        <authorList>
            <person name="Spang A."/>
            <person name="Saw J.H."/>
            <person name="Jorgensen S.L."/>
            <person name="Zaremba-Niedzwiedzka K."/>
            <person name="Martijn J."/>
            <person name="Lind A.E."/>
            <person name="van Eijk R."/>
            <person name="Schleper C."/>
            <person name="Guy L."/>
            <person name="Ettema T.J."/>
        </authorList>
    </citation>
    <scope>NUCLEOTIDE SEQUENCE</scope>
</reference>
<dbReference type="AlphaFoldDB" id="A0A0F9P871"/>
<evidence type="ECO:0000313" key="1">
    <source>
        <dbReference type="EMBL" id="KKM97225.1"/>
    </source>
</evidence>
<gene>
    <name evidence="1" type="ORF">LCGC14_1170180</name>
</gene>
<name>A0A0F9P871_9ZZZZ</name>
<comment type="caution">
    <text evidence="1">The sequence shown here is derived from an EMBL/GenBank/DDBJ whole genome shotgun (WGS) entry which is preliminary data.</text>
</comment>
<accession>A0A0F9P871</accession>
<dbReference type="EMBL" id="LAZR01005773">
    <property type="protein sequence ID" value="KKM97225.1"/>
    <property type="molecule type" value="Genomic_DNA"/>
</dbReference>
<proteinExistence type="predicted"/>
<protein>
    <submittedName>
        <fullName evidence="1">Uncharacterized protein</fullName>
    </submittedName>
</protein>
<organism evidence="1">
    <name type="scientific">marine sediment metagenome</name>
    <dbReference type="NCBI Taxonomy" id="412755"/>
    <lineage>
        <taxon>unclassified sequences</taxon>
        <taxon>metagenomes</taxon>
        <taxon>ecological metagenomes</taxon>
    </lineage>
</organism>